<keyword evidence="1" id="KW-0175">Coiled coil</keyword>
<sequence>MKSMEGTLKNIVLAGIGTVSYSYEKGKALIDEMVAKGELTMKEGEDLTGELKAFFNRNAKNKTRHWFDDAVNRILEEMHVTTKEETNQLKKEIDAIESRLTLLEQQITTSQQSED</sequence>
<gene>
    <name evidence="2" type="ORF">SAMN05192546_104291</name>
</gene>
<dbReference type="STRING" id="159292.SAMN05192546_104291"/>
<evidence type="ECO:0000313" key="2">
    <source>
        <dbReference type="EMBL" id="SDY80465.1"/>
    </source>
</evidence>
<dbReference type="RefSeq" id="WP_093312893.1">
    <property type="nucleotide sequence ID" value="NZ_FNPV01000004.1"/>
</dbReference>
<evidence type="ECO:0000256" key="1">
    <source>
        <dbReference type="SAM" id="Coils"/>
    </source>
</evidence>
<name>A0A1H3MW77_9FIRM</name>
<dbReference type="AlphaFoldDB" id="A0A1H3MW77"/>
<accession>A0A1H3MW77</accession>
<proteinExistence type="predicted"/>
<reference evidence="2 3" key="1">
    <citation type="submission" date="2016-10" db="EMBL/GenBank/DDBJ databases">
        <authorList>
            <person name="de Groot N.N."/>
        </authorList>
    </citation>
    <scope>NUCLEOTIDE SEQUENCE [LARGE SCALE GENOMIC DNA]</scope>
    <source>
        <strain evidence="2 3">APO</strain>
    </source>
</reference>
<dbReference type="PANTHER" id="PTHR38664">
    <property type="entry name" value="SLR0058 PROTEIN"/>
    <property type="match status" value="1"/>
</dbReference>
<dbReference type="InterPro" id="IPR008769">
    <property type="entry name" value="PhaF_PhaI"/>
</dbReference>
<dbReference type="Proteomes" id="UP000199230">
    <property type="component" value="Unassembled WGS sequence"/>
</dbReference>
<organism evidence="2 3">
    <name type="scientific">Tindallia californiensis</name>
    <dbReference type="NCBI Taxonomy" id="159292"/>
    <lineage>
        <taxon>Bacteria</taxon>
        <taxon>Bacillati</taxon>
        <taxon>Bacillota</taxon>
        <taxon>Clostridia</taxon>
        <taxon>Peptostreptococcales</taxon>
        <taxon>Tindalliaceae</taxon>
        <taxon>Tindallia</taxon>
    </lineage>
</organism>
<evidence type="ECO:0000313" key="3">
    <source>
        <dbReference type="Proteomes" id="UP000199230"/>
    </source>
</evidence>
<dbReference type="PANTHER" id="PTHR38664:SF1">
    <property type="entry name" value="SLR0058 PROTEIN"/>
    <property type="match status" value="1"/>
</dbReference>
<keyword evidence="3" id="KW-1185">Reference proteome</keyword>
<protein>
    <submittedName>
        <fullName evidence="2">Polyhydroxyalkanoate synthesis regulator phasin</fullName>
    </submittedName>
</protein>
<dbReference type="EMBL" id="FNPV01000004">
    <property type="protein sequence ID" value="SDY80465.1"/>
    <property type="molecule type" value="Genomic_DNA"/>
</dbReference>
<feature type="coiled-coil region" evidence="1">
    <location>
        <begin position="79"/>
        <end position="106"/>
    </location>
</feature>
<dbReference type="OrthoDB" id="2134917at2"/>